<protein>
    <submittedName>
        <fullName evidence="2">Uncharacterized protein</fullName>
    </submittedName>
</protein>
<reference evidence="3" key="1">
    <citation type="submission" date="2017-06" db="EMBL/GenBank/DDBJ databases">
        <authorList>
            <person name="Varghese N."/>
            <person name="Submissions S."/>
        </authorList>
    </citation>
    <scope>NUCLEOTIDE SEQUENCE [LARGE SCALE GENOMIC DNA]</scope>
    <source>
        <strain evidence="3">DSM 26170</strain>
    </source>
</reference>
<evidence type="ECO:0000256" key="1">
    <source>
        <dbReference type="SAM" id="MobiDB-lite"/>
    </source>
</evidence>
<feature type="compositionally biased region" description="Low complexity" evidence="1">
    <location>
        <begin position="78"/>
        <end position="90"/>
    </location>
</feature>
<sequence>MTLRIWAFQTRECLRRQAARGRWGHSAVSLPKKVAASISLSCPGHGQPVDRRCVPTRRIHERGGRQVRARPQRDRSLASAARPCRWAAARTDADRPARGRLRTPANSRRPLRETRPENGSAMGPHEMAQSRRVAMPTGEHPPRCASFPVEIVVPALPKGVPCQCRKRPAGRGAGQARPGCGQNCLPMARSAEKRPPPCATKYSVIASHSRDFSAPA</sequence>
<proteinExistence type="predicted"/>
<gene>
    <name evidence="2" type="ORF">SAMN06265378_103421</name>
</gene>
<dbReference type="Proteomes" id="UP000198409">
    <property type="component" value="Unassembled WGS sequence"/>
</dbReference>
<evidence type="ECO:0000313" key="2">
    <source>
        <dbReference type="EMBL" id="SNR42256.1"/>
    </source>
</evidence>
<feature type="region of interest" description="Disordered" evidence="1">
    <location>
        <begin position="188"/>
        <end position="216"/>
    </location>
</feature>
<evidence type="ECO:0000313" key="3">
    <source>
        <dbReference type="Proteomes" id="UP000198409"/>
    </source>
</evidence>
<dbReference type="EMBL" id="FZNM01000003">
    <property type="protein sequence ID" value="SNR42256.1"/>
    <property type="molecule type" value="Genomic_DNA"/>
</dbReference>
<accession>A0A238W6S7</accession>
<organism evidence="2 3">
    <name type="scientific">Paracoccus sediminis</name>
    <dbReference type="NCBI Taxonomy" id="1214787"/>
    <lineage>
        <taxon>Bacteria</taxon>
        <taxon>Pseudomonadati</taxon>
        <taxon>Pseudomonadota</taxon>
        <taxon>Alphaproteobacteria</taxon>
        <taxon>Rhodobacterales</taxon>
        <taxon>Paracoccaceae</taxon>
        <taxon>Paracoccus</taxon>
    </lineage>
</organism>
<name>A0A238W6S7_9RHOB</name>
<feature type="region of interest" description="Disordered" evidence="1">
    <location>
        <begin position="62"/>
        <end position="140"/>
    </location>
</feature>
<dbReference type="AlphaFoldDB" id="A0A238W6S7"/>